<feature type="compositionally biased region" description="Acidic residues" evidence="1">
    <location>
        <begin position="471"/>
        <end position="481"/>
    </location>
</feature>
<protein>
    <submittedName>
        <fullName evidence="2">AAA family ATPase</fullName>
    </submittedName>
</protein>
<evidence type="ECO:0000313" key="3">
    <source>
        <dbReference type="Proteomes" id="UP001575181"/>
    </source>
</evidence>
<keyword evidence="3" id="KW-1185">Reference proteome</keyword>
<comment type="caution">
    <text evidence="2">The sequence shown here is derived from an EMBL/GenBank/DDBJ whole genome shotgun (WGS) entry which is preliminary data.</text>
</comment>
<dbReference type="PANTHER" id="PTHR43883:SF1">
    <property type="entry name" value="GLUCONOKINASE"/>
    <property type="match status" value="1"/>
</dbReference>
<dbReference type="InterPro" id="IPR027417">
    <property type="entry name" value="P-loop_NTPase"/>
</dbReference>
<dbReference type="EMBL" id="JBGUAW010000001">
    <property type="protein sequence ID" value="MFA9459293.1"/>
    <property type="molecule type" value="Genomic_DNA"/>
</dbReference>
<feature type="region of interest" description="Disordered" evidence="1">
    <location>
        <begin position="471"/>
        <end position="501"/>
    </location>
</feature>
<organism evidence="2 3">
    <name type="scientific">Thiohalorhabdus methylotrophus</name>
    <dbReference type="NCBI Taxonomy" id="3242694"/>
    <lineage>
        <taxon>Bacteria</taxon>
        <taxon>Pseudomonadati</taxon>
        <taxon>Pseudomonadota</taxon>
        <taxon>Gammaproteobacteria</taxon>
        <taxon>Thiohalorhabdales</taxon>
        <taxon>Thiohalorhabdaceae</taxon>
        <taxon>Thiohalorhabdus</taxon>
    </lineage>
</organism>
<dbReference type="InterPro" id="IPR011009">
    <property type="entry name" value="Kinase-like_dom_sf"/>
</dbReference>
<dbReference type="SUPFAM" id="SSF52540">
    <property type="entry name" value="P-loop containing nucleoside triphosphate hydrolases"/>
    <property type="match status" value="1"/>
</dbReference>
<gene>
    <name evidence="2" type="ORF">ACERLL_00445</name>
</gene>
<dbReference type="PANTHER" id="PTHR43883">
    <property type="entry name" value="SLR0207 PROTEIN"/>
    <property type="match status" value="1"/>
</dbReference>
<accession>A0ABV4TS36</accession>
<dbReference type="SUPFAM" id="SSF56112">
    <property type="entry name" value="Protein kinase-like (PK-like)"/>
    <property type="match status" value="1"/>
</dbReference>
<dbReference type="Gene3D" id="3.40.50.300">
    <property type="entry name" value="P-loop containing nucleotide triphosphate hydrolases"/>
    <property type="match status" value="1"/>
</dbReference>
<dbReference type="RefSeq" id="WP_373654084.1">
    <property type="nucleotide sequence ID" value="NZ_JBGUAW010000001.1"/>
</dbReference>
<evidence type="ECO:0000313" key="2">
    <source>
        <dbReference type="EMBL" id="MFA9459293.1"/>
    </source>
</evidence>
<name>A0ABV4TS36_9GAMM</name>
<reference evidence="2 3" key="1">
    <citation type="submission" date="2024-08" db="EMBL/GenBank/DDBJ databases">
        <title>Whole-genome sequencing of halo(alkali)philic microorganisms from hypersaline lakes.</title>
        <authorList>
            <person name="Sorokin D.Y."/>
            <person name="Merkel A.Y."/>
            <person name="Messina E."/>
            <person name="Yakimov M."/>
        </authorList>
    </citation>
    <scope>NUCLEOTIDE SEQUENCE [LARGE SCALE GENOMIC DNA]</scope>
    <source>
        <strain evidence="2 3">Cl-TMA</strain>
    </source>
</reference>
<dbReference type="Pfam" id="PF13671">
    <property type="entry name" value="AAA_33"/>
    <property type="match status" value="1"/>
</dbReference>
<evidence type="ECO:0000256" key="1">
    <source>
        <dbReference type="SAM" id="MobiDB-lite"/>
    </source>
</evidence>
<dbReference type="Proteomes" id="UP001575181">
    <property type="component" value="Unassembled WGS sequence"/>
</dbReference>
<dbReference type="InterPro" id="IPR052732">
    <property type="entry name" value="Cell-binding_unc_protein"/>
</dbReference>
<sequence>MEPHWPPLIRALLDPSRYPHPVTSVEVVETHISYVLLTGDYAYKIKKPLDLGFLDFSTLDKRLQACREELRLNRRTAPELYLDVVPISGIPESPVLDGTGTPFEYAVRMVEFDPALQADRCLERGELDAGVMADLGARVAALHAGAEEPAADEEYGTWASVRSDQLENLEQLRAERESLGLDEARFEALAGWVTGFLEEHRARFEQRRAEGRIREGHGDLHLGNLAYIHGRLVPFDAIEFDPGLRRIDVMADVAFTWMDLRYRQRRDLGTAFLNAYLEASGDYSGVRLLPFYTVYRALVRTKVAALQAGESDDPERARALRDQAARYFALAESVSGDDESLLIMARGVTGVGKSLASAPVLARLGGVRIRSDVERKRLAGLGPDERSGSSVGGGIYTEDLSARTYQRLLDLARPALAAGFPVFLDATYLAARRRAEVRKLAAELGVPCVILALEAPEAVIRQWLRERAEEDGSVSEGDEAVLSDQLARQDPLEPEEEGAAVRVDTSTELDFDAIARALRGKARIPAREP</sequence>
<proteinExistence type="predicted"/>